<dbReference type="CDD" id="cd22929">
    <property type="entry name" value="HFD_POLE4-like"/>
    <property type="match status" value="1"/>
</dbReference>
<dbReference type="GO" id="GO:0005634">
    <property type="term" value="C:nucleus"/>
    <property type="evidence" value="ECO:0007669"/>
    <property type="project" value="UniProtKB-SubCell"/>
</dbReference>
<dbReference type="InterPro" id="IPR009072">
    <property type="entry name" value="Histone-fold"/>
</dbReference>
<dbReference type="GO" id="GO:0006355">
    <property type="term" value="P:regulation of DNA-templated transcription"/>
    <property type="evidence" value="ECO:0007669"/>
    <property type="project" value="TreeGrafter"/>
</dbReference>
<accession>A0AAV7FGB3</accession>
<dbReference type="SUPFAM" id="SSF47113">
    <property type="entry name" value="Histone-fold"/>
    <property type="match status" value="1"/>
</dbReference>
<dbReference type="Pfam" id="PF00808">
    <property type="entry name" value="CBFD_NFYB_HMF"/>
    <property type="match status" value="1"/>
</dbReference>
<organism evidence="5 6">
    <name type="scientific">Aristolochia fimbriata</name>
    <name type="common">White veined hardy Dutchman's pipe vine</name>
    <dbReference type="NCBI Taxonomy" id="158543"/>
    <lineage>
        <taxon>Eukaryota</taxon>
        <taxon>Viridiplantae</taxon>
        <taxon>Streptophyta</taxon>
        <taxon>Embryophyta</taxon>
        <taxon>Tracheophyta</taxon>
        <taxon>Spermatophyta</taxon>
        <taxon>Magnoliopsida</taxon>
        <taxon>Magnoliidae</taxon>
        <taxon>Piperales</taxon>
        <taxon>Aristolochiaceae</taxon>
        <taxon>Aristolochia</taxon>
    </lineage>
</organism>
<feature type="domain" description="Transcription factor CBF/NF-Y/archaeal histone" evidence="4">
    <location>
        <begin position="21"/>
        <end position="82"/>
    </location>
</feature>
<dbReference type="InterPro" id="IPR050568">
    <property type="entry name" value="Transcr_DNA_Rep_Reg"/>
</dbReference>
<dbReference type="Proteomes" id="UP000825729">
    <property type="component" value="Unassembled WGS sequence"/>
</dbReference>
<evidence type="ECO:0000259" key="4">
    <source>
        <dbReference type="Pfam" id="PF00808"/>
    </source>
</evidence>
<evidence type="ECO:0000313" key="6">
    <source>
        <dbReference type="Proteomes" id="UP000825729"/>
    </source>
</evidence>
<sequence length="143" mass="15839">MENENNNGTEEESVESLIPAFPLGRVKKIVKIDKQVKKVNSEALLLVTLSTQLFIQLLAEKSAEEAIKKKRKTIKLEQVRAAAKSHQPTNDFLYDSLPPLPSKSSSRPSTVQTESSTANKPLPPGTRPIDHFFRKAASTDAQE</sequence>
<dbReference type="Gene3D" id="1.10.20.10">
    <property type="entry name" value="Histone, subunit A"/>
    <property type="match status" value="1"/>
</dbReference>
<name>A0AAV7FGB3_ARIFI</name>
<gene>
    <name evidence="5" type="ORF">H6P81_003285</name>
</gene>
<keyword evidence="6" id="KW-1185">Reference proteome</keyword>
<protein>
    <recommendedName>
        <fullName evidence="4">Transcription factor CBF/NF-Y/archaeal histone domain-containing protein</fullName>
    </recommendedName>
</protein>
<feature type="compositionally biased region" description="Polar residues" evidence="3">
    <location>
        <begin position="110"/>
        <end position="119"/>
    </location>
</feature>
<dbReference type="PANTHER" id="PTHR10252">
    <property type="entry name" value="HISTONE-LIKE TRANSCRIPTION FACTOR CCAAT-RELATED"/>
    <property type="match status" value="1"/>
</dbReference>
<feature type="region of interest" description="Disordered" evidence="3">
    <location>
        <begin position="81"/>
        <end position="143"/>
    </location>
</feature>
<dbReference type="PANTHER" id="PTHR10252:SF54">
    <property type="entry name" value="CHROMATIN ACCESSIBILITY COMPLEX PROTEIN 1"/>
    <property type="match status" value="1"/>
</dbReference>
<evidence type="ECO:0000256" key="1">
    <source>
        <dbReference type="ARBA" id="ARBA00004123"/>
    </source>
</evidence>
<dbReference type="GO" id="GO:0046982">
    <property type="term" value="F:protein heterodimerization activity"/>
    <property type="evidence" value="ECO:0007669"/>
    <property type="project" value="InterPro"/>
</dbReference>
<comment type="caution">
    <text evidence="5">The sequence shown here is derived from an EMBL/GenBank/DDBJ whole genome shotgun (WGS) entry which is preliminary data.</text>
</comment>
<proteinExistence type="predicted"/>
<dbReference type="EMBL" id="JAINDJ010000002">
    <property type="protein sequence ID" value="KAG9458777.1"/>
    <property type="molecule type" value="Genomic_DNA"/>
</dbReference>
<comment type="subcellular location">
    <subcellularLocation>
        <location evidence="1">Nucleus</location>
    </subcellularLocation>
</comment>
<evidence type="ECO:0000256" key="3">
    <source>
        <dbReference type="SAM" id="MobiDB-lite"/>
    </source>
</evidence>
<evidence type="ECO:0000313" key="5">
    <source>
        <dbReference type="EMBL" id="KAG9458777.1"/>
    </source>
</evidence>
<dbReference type="AlphaFoldDB" id="A0AAV7FGB3"/>
<evidence type="ECO:0000256" key="2">
    <source>
        <dbReference type="ARBA" id="ARBA00023242"/>
    </source>
</evidence>
<dbReference type="InterPro" id="IPR003958">
    <property type="entry name" value="CBFA_NFYB_domain"/>
</dbReference>
<reference evidence="5 6" key="1">
    <citation type="submission" date="2021-07" db="EMBL/GenBank/DDBJ databases">
        <title>The Aristolochia fimbriata genome: insights into angiosperm evolution, floral development and chemical biosynthesis.</title>
        <authorList>
            <person name="Jiao Y."/>
        </authorList>
    </citation>
    <scope>NUCLEOTIDE SEQUENCE [LARGE SCALE GENOMIC DNA]</scope>
    <source>
        <strain evidence="5">IBCAS-2021</strain>
        <tissue evidence="5">Leaf</tissue>
    </source>
</reference>
<dbReference type="GO" id="GO:0000976">
    <property type="term" value="F:transcription cis-regulatory region binding"/>
    <property type="evidence" value="ECO:0007669"/>
    <property type="project" value="TreeGrafter"/>
</dbReference>
<keyword evidence="2" id="KW-0539">Nucleus</keyword>